<dbReference type="STRING" id="1121131.SAMN02745229_03767"/>
<dbReference type="Proteomes" id="UP000184278">
    <property type="component" value="Unassembled WGS sequence"/>
</dbReference>
<name>A0A1M6ER85_BUTFI</name>
<protein>
    <recommendedName>
        <fullName evidence="3">DUF5050 domain-containing protein</fullName>
    </recommendedName>
</protein>
<dbReference type="EMBL" id="FQXK01000045">
    <property type="protein sequence ID" value="SHI87820.1"/>
    <property type="molecule type" value="Genomic_DNA"/>
</dbReference>
<dbReference type="OrthoDB" id="2058405at2"/>
<evidence type="ECO:0000313" key="2">
    <source>
        <dbReference type="Proteomes" id="UP000184278"/>
    </source>
</evidence>
<dbReference type="RefSeq" id="WP_073390054.1">
    <property type="nucleotide sequence ID" value="NZ_FQXK01000045.1"/>
</dbReference>
<dbReference type="GeneID" id="89511342"/>
<accession>A0A1M6ER85</accession>
<evidence type="ECO:0000313" key="1">
    <source>
        <dbReference type="EMBL" id="SHI87820.1"/>
    </source>
</evidence>
<reference evidence="2" key="1">
    <citation type="submission" date="2016-11" db="EMBL/GenBank/DDBJ databases">
        <authorList>
            <person name="Varghese N."/>
            <person name="Submissions S."/>
        </authorList>
    </citation>
    <scope>NUCLEOTIDE SEQUENCE [LARGE SCALE GENOMIC DNA]</scope>
    <source>
        <strain evidence="2">DSM 3071</strain>
    </source>
</reference>
<organism evidence="1 2">
    <name type="scientific">Butyrivibrio fibrisolvens DSM 3071</name>
    <dbReference type="NCBI Taxonomy" id="1121131"/>
    <lineage>
        <taxon>Bacteria</taxon>
        <taxon>Bacillati</taxon>
        <taxon>Bacillota</taxon>
        <taxon>Clostridia</taxon>
        <taxon>Lachnospirales</taxon>
        <taxon>Lachnospiraceae</taxon>
        <taxon>Butyrivibrio</taxon>
    </lineage>
</organism>
<sequence length="84" mass="9604">MNVLNCDIKDQDQLLIIDGELLFTAGADYLGDKNYLYRINKDGKCRLLGALKNSYAVEGMVFIDDSLYVFNDGYYHDAKIKSKR</sequence>
<evidence type="ECO:0008006" key="3">
    <source>
        <dbReference type="Google" id="ProtNLM"/>
    </source>
</evidence>
<keyword evidence="2" id="KW-1185">Reference proteome</keyword>
<dbReference type="AlphaFoldDB" id="A0A1M6ER85"/>
<proteinExistence type="predicted"/>
<gene>
    <name evidence="1" type="ORF">SAMN02745229_03767</name>
</gene>